<sequence>MRTPPSGSRVTAVLGPTNTGKTHFAIERMLAHKSGMIGLPLRLLAREVYDKIVRIKGASQVALVTGEEKIIPAGAPYYVCTVEAMPVGVGSACLVVDEIQLCADPERGHVFTDRLLNARGDEETLFLGADTMRGAIQKFVPRTYFVSRDRFSDLAYTGAKKLTRLPRRSAVVGFSSEDVYGIAELIRTHRGGAAVVLGALSPRTRNAQVALYQSGEVDFLVATDAIGMGLNMDVDHVAFSAMEKFDGTVTRPLRPEEVGQIAGRAGRHMNDGTFGVTGEAEPLDQELVSRVENHHYDPVRVLQWRNSALHFHSLGGLIASLDEPPPQRGLVKARPSSDFIALRTLAGQGEIADRCTAPAAIKLLWECCQMPDFNKLSTDEHVRLVRTIFGHLMSDKGVLPPEWLGQQISRLDIIEGDVATLSGRLAHIRTWTYAAHRPGWVADGAYWQEVTRSVEDRLSDALHEKLTQRFIDRRTSVLMRSLREEDLNLVLDDSGGVTVGGEAIGKLEGFRFTPAENATGLEAKALHAAAVKGLEGEFFNRARKLAFATEEEISLSEHGRLWWDGAIVARLAAGGTPLSPAVLLLADESLKGAPREGVQRRLEDWLQKRIAAKLEAMTALHEAIEAKAGTKGALPGEARGIAHRLWENFGNIDFPRTDLRGDRGAIMRALRPFGVWFGRRTVYMPKLLRPDAANLLALLWSVWQKQDDVPAMPRPGLTSFDSEAPDGFLGAAGFRKFAGRAIRLDMLERLEDVLEKALIEGSTADELTPKLVSLLGSSNEQLKEVLDALGWQTLEVADGKHVWRRAAPKPIRRQRKQPREGGKPGGDDKGGHKPKEVKITINPDSPFAALAGLIK</sequence>
<evidence type="ECO:0000313" key="7">
    <source>
        <dbReference type="EMBL" id="GAA0578332.1"/>
    </source>
</evidence>
<keyword evidence="2" id="KW-0378">Hydrolase</keyword>
<dbReference type="InterPro" id="IPR001650">
    <property type="entry name" value="Helicase_C-like"/>
</dbReference>
<feature type="domain" description="Helicase C-terminal" evidence="6">
    <location>
        <begin position="128"/>
        <end position="315"/>
    </location>
</feature>
<keyword evidence="4" id="KW-0067">ATP-binding</keyword>
<dbReference type="InterPro" id="IPR050699">
    <property type="entry name" value="RNA-DNA_Helicase"/>
</dbReference>
<proteinExistence type="predicted"/>
<feature type="compositionally biased region" description="Basic residues" evidence="5">
    <location>
        <begin position="805"/>
        <end position="816"/>
    </location>
</feature>
<evidence type="ECO:0000256" key="1">
    <source>
        <dbReference type="ARBA" id="ARBA00022741"/>
    </source>
</evidence>
<dbReference type="SMART" id="SM00490">
    <property type="entry name" value="HELICc"/>
    <property type="match status" value="1"/>
</dbReference>
<evidence type="ECO:0000259" key="6">
    <source>
        <dbReference type="PROSITE" id="PS51194"/>
    </source>
</evidence>
<dbReference type="Pfam" id="PF00271">
    <property type="entry name" value="Helicase_C"/>
    <property type="match status" value="1"/>
</dbReference>
<evidence type="ECO:0000256" key="5">
    <source>
        <dbReference type="SAM" id="MobiDB-lite"/>
    </source>
</evidence>
<gene>
    <name evidence="7" type="ORF">GCM10008942_29000</name>
</gene>
<dbReference type="RefSeq" id="WP_166936686.1">
    <property type="nucleotide sequence ID" value="NZ_BAAADD010000008.1"/>
</dbReference>
<dbReference type="InterPro" id="IPR055206">
    <property type="entry name" value="DEXQc_SUV3"/>
</dbReference>
<feature type="region of interest" description="Disordered" evidence="5">
    <location>
        <begin position="805"/>
        <end position="841"/>
    </location>
</feature>
<feature type="compositionally biased region" description="Basic and acidic residues" evidence="5">
    <location>
        <begin position="817"/>
        <end position="838"/>
    </location>
</feature>
<keyword evidence="8" id="KW-1185">Reference proteome</keyword>
<dbReference type="GO" id="GO:0004386">
    <property type="term" value="F:helicase activity"/>
    <property type="evidence" value="ECO:0007669"/>
    <property type="project" value="UniProtKB-KW"/>
</dbReference>
<organism evidence="7 8">
    <name type="scientific">Rhizomicrobium electricum</name>
    <dbReference type="NCBI Taxonomy" id="480070"/>
    <lineage>
        <taxon>Bacteria</taxon>
        <taxon>Pseudomonadati</taxon>
        <taxon>Pseudomonadota</taxon>
        <taxon>Alphaproteobacteria</taxon>
        <taxon>Micropepsales</taxon>
        <taxon>Micropepsaceae</taxon>
        <taxon>Rhizomicrobium</taxon>
    </lineage>
</organism>
<dbReference type="SUPFAM" id="SSF52540">
    <property type="entry name" value="P-loop containing nucleoside triphosphate hydrolases"/>
    <property type="match status" value="2"/>
</dbReference>
<keyword evidence="3 7" id="KW-0347">Helicase</keyword>
<keyword evidence="1" id="KW-0547">Nucleotide-binding</keyword>
<dbReference type="Gene3D" id="3.40.50.300">
    <property type="entry name" value="P-loop containing nucleotide triphosphate hydrolases"/>
    <property type="match status" value="2"/>
</dbReference>
<dbReference type="InterPro" id="IPR027417">
    <property type="entry name" value="P-loop_NTPase"/>
</dbReference>
<dbReference type="EMBL" id="BAAADD010000008">
    <property type="protein sequence ID" value="GAA0578332.1"/>
    <property type="molecule type" value="Genomic_DNA"/>
</dbReference>
<comment type="caution">
    <text evidence="7">The sequence shown here is derived from an EMBL/GenBank/DDBJ whole genome shotgun (WGS) entry which is preliminary data.</text>
</comment>
<evidence type="ECO:0000256" key="4">
    <source>
        <dbReference type="ARBA" id="ARBA00022840"/>
    </source>
</evidence>
<reference evidence="8" key="1">
    <citation type="journal article" date="2019" name="Int. J. Syst. Evol. Microbiol.">
        <title>The Global Catalogue of Microorganisms (GCM) 10K type strain sequencing project: providing services to taxonomists for standard genome sequencing and annotation.</title>
        <authorList>
            <consortium name="The Broad Institute Genomics Platform"/>
            <consortium name="The Broad Institute Genome Sequencing Center for Infectious Disease"/>
            <person name="Wu L."/>
            <person name="Ma J."/>
        </authorList>
    </citation>
    <scope>NUCLEOTIDE SEQUENCE [LARGE SCALE GENOMIC DNA]</scope>
    <source>
        <strain evidence="8">JCM 15089</strain>
    </source>
</reference>
<protein>
    <submittedName>
        <fullName evidence="7">Helicase-related protein</fullName>
    </submittedName>
</protein>
<evidence type="ECO:0000256" key="3">
    <source>
        <dbReference type="ARBA" id="ARBA00022806"/>
    </source>
</evidence>
<dbReference type="Proteomes" id="UP001499951">
    <property type="component" value="Unassembled WGS sequence"/>
</dbReference>
<name>A0ABN1EZB0_9PROT</name>
<dbReference type="PANTHER" id="PTHR12131:SF1">
    <property type="entry name" value="ATP-DEPENDENT RNA HELICASE SUPV3L1, MITOCHONDRIAL-RELATED"/>
    <property type="match status" value="1"/>
</dbReference>
<dbReference type="Pfam" id="PF22527">
    <property type="entry name" value="DEXQc_Suv3"/>
    <property type="match status" value="1"/>
</dbReference>
<evidence type="ECO:0000313" key="8">
    <source>
        <dbReference type="Proteomes" id="UP001499951"/>
    </source>
</evidence>
<dbReference type="PROSITE" id="PS51194">
    <property type="entry name" value="HELICASE_CTER"/>
    <property type="match status" value="1"/>
</dbReference>
<evidence type="ECO:0000256" key="2">
    <source>
        <dbReference type="ARBA" id="ARBA00022801"/>
    </source>
</evidence>
<dbReference type="PANTHER" id="PTHR12131">
    <property type="entry name" value="ATP-DEPENDENT RNA AND DNA HELICASE"/>
    <property type="match status" value="1"/>
</dbReference>
<accession>A0ABN1EZB0</accession>